<organism evidence="3 4">
    <name type="scientific">Caulobacter ginsengisoli</name>
    <dbReference type="NCBI Taxonomy" id="400775"/>
    <lineage>
        <taxon>Bacteria</taxon>
        <taxon>Pseudomonadati</taxon>
        <taxon>Pseudomonadota</taxon>
        <taxon>Alphaproteobacteria</taxon>
        <taxon>Caulobacterales</taxon>
        <taxon>Caulobacteraceae</taxon>
        <taxon>Caulobacter</taxon>
    </lineage>
</organism>
<dbReference type="PANTHER" id="PTHR33279">
    <property type="entry name" value="SULFUR CARRIER PROTEIN YEDF-RELATED"/>
    <property type="match status" value="1"/>
</dbReference>
<proteinExistence type="inferred from homology"/>
<feature type="domain" description="UPF0033" evidence="2">
    <location>
        <begin position="8"/>
        <end position="32"/>
    </location>
</feature>
<dbReference type="Gene3D" id="3.30.110.40">
    <property type="entry name" value="TusA-like domain"/>
    <property type="match status" value="1"/>
</dbReference>
<protein>
    <submittedName>
        <fullName evidence="3">tRNA 2-thiouridine synthesizing protein A</fullName>
        <ecNumber evidence="3">2.8.1.-</ecNumber>
    </submittedName>
</protein>
<evidence type="ECO:0000313" key="4">
    <source>
        <dbReference type="Proteomes" id="UP001228905"/>
    </source>
</evidence>
<evidence type="ECO:0000256" key="1">
    <source>
        <dbReference type="ARBA" id="ARBA00008984"/>
    </source>
</evidence>
<sequence length="81" mass="8683">MSLPEILVDARGHRCPVPTLRLRRAAEAAPAGARIRLLADDPMARIDVPHFAGQSGLQLVEILDVEAGFSFLLAKPAQDLG</sequence>
<evidence type="ECO:0000313" key="3">
    <source>
        <dbReference type="EMBL" id="MDQ0463146.1"/>
    </source>
</evidence>
<evidence type="ECO:0000259" key="2">
    <source>
        <dbReference type="PROSITE" id="PS01148"/>
    </source>
</evidence>
<reference evidence="3 4" key="1">
    <citation type="submission" date="2023-07" db="EMBL/GenBank/DDBJ databases">
        <title>Genomic Encyclopedia of Type Strains, Phase IV (KMG-IV): sequencing the most valuable type-strain genomes for metagenomic binning, comparative biology and taxonomic classification.</title>
        <authorList>
            <person name="Goeker M."/>
        </authorList>
    </citation>
    <scope>NUCLEOTIDE SEQUENCE [LARGE SCALE GENOMIC DNA]</scope>
    <source>
        <strain evidence="3 4">DSM 18695</strain>
    </source>
</reference>
<comment type="similarity">
    <text evidence="1">Belongs to the sulfur carrier protein TusA family.</text>
</comment>
<comment type="caution">
    <text evidence="3">The sequence shown here is derived from an EMBL/GenBank/DDBJ whole genome shotgun (WGS) entry which is preliminary data.</text>
</comment>
<name>A0ABU0IMA0_9CAUL</name>
<dbReference type="GO" id="GO:0016740">
    <property type="term" value="F:transferase activity"/>
    <property type="evidence" value="ECO:0007669"/>
    <property type="project" value="UniProtKB-KW"/>
</dbReference>
<accession>A0ABU0IMA0</accession>
<dbReference type="SUPFAM" id="SSF64307">
    <property type="entry name" value="SirA-like"/>
    <property type="match status" value="1"/>
</dbReference>
<dbReference type="CDD" id="cd00291">
    <property type="entry name" value="SirA_YedF_YeeD"/>
    <property type="match status" value="1"/>
</dbReference>
<dbReference type="EC" id="2.8.1.-" evidence="3"/>
<dbReference type="InterPro" id="IPR001455">
    <property type="entry name" value="TusA-like"/>
</dbReference>
<dbReference type="Proteomes" id="UP001228905">
    <property type="component" value="Unassembled WGS sequence"/>
</dbReference>
<dbReference type="PANTHER" id="PTHR33279:SF6">
    <property type="entry name" value="SULFUR CARRIER PROTEIN YEDF-RELATED"/>
    <property type="match status" value="1"/>
</dbReference>
<keyword evidence="3" id="KW-0808">Transferase</keyword>
<dbReference type="EMBL" id="JAUSVS010000001">
    <property type="protein sequence ID" value="MDQ0463146.1"/>
    <property type="molecule type" value="Genomic_DNA"/>
</dbReference>
<dbReference type="PROSITE" id="PS01148">
    <property type="entry name" value="UPF0033"/>
    <property type="match status" value="1"/>
</dbReference>
<gene>
    <name evidence="3" type="ORF">QO010_000894</name>
</gene>
<dbReference type="InterPro" id="IPR036868">
    <property type="entry name" value="TusA-like_sf"/>
</dbReference>
<dbReference type="Pfam" id="PF01206">
    <property type="entry name" value="TusA"/>
    <property type="match status" value="1"/>
</dbReference>
<dbReference type="RefSeq" id="WP_307346534.1">
    <property type="nucleotide sequence ID" value="NZ_JAUSVS010000001.1"/>
</dbReference>
<keyword evidence="4" id="KW-1185">Reference proteome</keyword>